<feature type="compositionally biased region" description="Pro residues" evidence="1">
    <location>
        <begin position="332"/>
        <end position="345"/>
    </location>
</feature>
<dbReference type="PROSITE" id="PS00028">
    <property type="entry name" value="ZINC_FINGER_C2H2_1"/>
    <property type="match status" value="1"/>
</dbReference>
<reference evidence="4" key="4">
    <citation type="submission" date="2015-04" db="EMBL/GenBank/DDBJ databases">
        <title>Maintaining two mating types: Structure of the mating type locus and its role in heterokaryosis in Podospora anserina.</title>
        <authorList>
            <person name="Grognet P."/>
            <person name="Bidard F."/>
            <person name="Kuchly C."/>
            <person name="Chan Ho Tong L."/>
            <person name="Coppin E."/>
            <person name="Ait Benkhali J."/>
            <person name="Couloux A."/>
            <person name="Wincker P."/>
            <person name="Debuchy R."/>
            <person name="Silar P."/>
        </authorList>
    </citation>
    <scope>NUCLEOTIDE SEQUENCE</scope>
</reference>
<dbReference type="RefSeq" id="XP_001909101.1">
    <property type="nucleotide sequence ID" value="XM_001909066.1"/>
</dbReference>
<dbReference type="eggNOG" id="ENOG502SV4E">
    <property type="taxonomic scope" value="Eukaryota"/>
</dbReference>
<feature type="compositionally biased region" description="Polar residues" evidence="1">
    <location>
        <begin position="51"/>
        <end position="72"/>
    </location>
</feature>
<feature type="region of interest" description="Disordered" evidence="1">
    <location>
        <begin position="51"/>
        <end position="104"/>
    </location>
</feature>
<dbReference type="Proteomes" id="UP000001197">
    <property type="component" value="Chromosome 3"/>
</dbReference>
<evidence type="ECO:0000313" key="4">
    <source>
        <dbReference type="EMBL" id="CDP26826.1"/>
    </source>
</evidence>
<proteinExistence type="predicted"/>
<evidence type="ECO:0000313" key="3">
    <source>
        <dbReference type="EMBL" id="CAP70233.1"/>
    </source>
</evidence>
<feature type="domain" description="C2H2-type" evidence="2">
    <location>
        <begin position="148"/>
        <end position="172"/>
    </location>
</feature>
<evidence type="ECO:0000313" key="5">
    <source>
        <dbReference type="Proteomes" id="UP000001197"/>
    </source>
</evidence>
<dbReference type="KEGG" id="pan:PODANSg6136"/>
<reference evidence="5" key="3">
    <citation type="journal article" date="2014" name="Genetics">
        <title>Maintaining two mating types: Structure of the mating type locus and its role in heterokaryosis in Podospora anserina.</title>
        <authorList>
            <person name="Grognet P."/>
            <person name="Bidard F."/>
            <person name="Kuchly C."/>
            <person name="Tong L.C.H."/>
            <person name="Coppin E."/>
            <person name="Benkhali J.A."/>
            <person name="Couloux A."/>
            <person name="Wincker P."/>
            <person name="Debuchy R."/>
            <person name="Silar P."/>
        </authorList>
    </citation>
    <scope>GENOME REANNOTATION</scope>
    <source>
        <strain evidence="5">S / ATCC MYA-4624 / DSM 980 / FGSC 10383</strain>
    </source>
</reference>
<dbReference type="GeneID" id="6193682"/>
<evidence type="ECO:0000256" key="1">
    <source>
        <dbReference type="SAM" id="MobiDB-lite"/>
    </source>
</evidence>
<dbReference type="Gene3D" id="3.30.160.60">
    <property type="entry name" value="Classic Zinc Finger"/>
    <property type="match status" value="1"/>
</dbReference>
<dbReference type="SMART" id="SM00355">
    <property type="entry name" value="ZnF_C2H2"/>
    <property type="match status" value="2"/>
</dbReference>
<dbReference type="EMBL" id="CU638743">
    <property type="protein sequence ID" value="CAP70233.1"/>
    <property type="molecule type" value="Genomic_DNA"/>
</dbReference>
<reference evidence="3" key="2">
    <citation type="submission" date="2008-07" db="EMBL/GenBank/DDBJ databases">
        <authorList>
            <person name="Genoscope - CEA"/>
        </authorList>
    </citation>
    <scope>NUCLEOTIDE SEQUENCE</scope>
    <source>
        <strain evidence="3">S mat+</strain>
    </source>
</reference>
<evidence type="ECO:0000259" key="2">
    <source>
        <dbReference type="PROSITE" id="PS00028"/>
    </source>
</evidence>
<dbReference type="VEuPathDB" id="FungiDB:PODANS_3_3190"/>
<sequence>MAMQSTNINLEQLLKKSPNSDFPSPYISLGGYLNFHGKGLAVVPELEDVQRPSSRLSPATTIAENDNISSATRLKPPPVSHQRRTGRRSLGATTGRPRASSPATVASKDDYLQCPLCSEVGAYTACRRKNDLKRHMRNYHNTNAQWACPKRGCGKTYDCLPGMKAHLKEPSHGNLHRSSDCITTILCPRVVFACGFTNCKHVFETPDAADPAETATDYFHHVANHVEANRPNQAWSHSTCFRNLMRQAGIYDGWKNRNPKGKDLKWQPHTSIVLRKMLETRHVPDSELLVLWAVRLGSKPYSESTSPAPRGLPEALCLPVSELCGCSANSVPPSPSHPNPSPGSPQVPESLADRSAEFDLAAYSGTSTFSQNVNDQGHTQDSTLIGVSRPFDKSPQLEGGYPLGVPVLTVNQQPAPEWSGYYYNRNNQDMSDTMIDPALLSVRGQSSCMDYGMEGVDATREVDDLSSW</sequence>
<dbReference type="EMBL" id="FO904938">
    <property type="protein sequence ID" value="CDP26826.1"/>
    <property type="molecule type" value="Genomic_DNA"/>
</dbReference>
<organism evidence="3">
    <name type="scientific">Podospora anserina (strain S / ATCC MYA-4624 / DSM 980 / FGSC 10383)</name>
    <name type="common">Pleurage anserina</name>
    <dbReference type="NCBI Taxonomy" id="515849"/>
    <lineage>
        <taxon>Eukaryota</taxon>
        <taxon>Fungi</taxon>
        <taxon>Dikarya</taxon>
        <taxon>Ascomycota</taxon>
        <taxon>Pezizomycotina</taxon>
        <taxon>Sordariomycetes</taxon>
        <taxon>Sordariomycetidae</taxon>
        <taxon>Sordariales</taxon>
        <taxon>Podosporaceae</taxon>
        <taxon>Podospora</taxon>
        <taxon>Podospora anserina</taxon>
    </lineage>
</organism>
<dbReference type="HOGENOM" id="CLU_584104_0_0_1"/>
<dbReference type="AlphaFoldDB" id="B2AZB9"/>
<reference evidence="3 5" key="1">
    <citation type="journal article" date="2008" name="Genome Biol.">
        <title>The genome sequence of the model ascomycete fungus Podospora anserina.</title>
        <authorList>
            <person name="Espagne E."/>
            <person name="Lespinet O."/>
            <person name="Malagnac F."/>
            <person name="Da Silva C."/>
            <person name="Jaillon O."/>
            <person name="Porcel B.M."/>
            <person name="Couloux A."/>
            <person name="Aury J.-M."/>
            <person name="Segurens B."/>
            <person name="Poulain J."/>
            <person name="Anthouard V."/>
            <person name="Grossetete S."/>
            <person name="Khalili H."/>
            <person name="Coppin E."/>
            <person name="Dequard-Chablat M."/>
            <person name="Picard M."/>
            <person name="Contamine V."/>
            <person name="Arnaise S."/>
            <person name="Bourdais A."/>
            <person name="Berteaux-Lecellier V."/>
            <person name="Gautheret D."/>
            <person name="de Vries R.P."/>
            <person name="Battaglia E."/>
            <person name="Coutinho P.M."/>
            <person name="Danchin E.G.J."/>
            <person name="Henrissat B."/>
            <person name="El Khoury R."/>
            <person name="Sainsard-Chanet A."/>
            <person name="Boivin A."/>
            <person name="Pinan-Lucarre B."/>
            <person name="Sellem C.H."/>
            <person name="Debuchy R."/>
            <person name="Wincker P."/>
            <person name="Weissenbach J."/>
            <person name="Silar P."/>
        </authorList>
    </citation>
    <scope>NUCLEOTIDE SEQUENCE [LARGE SCALE GENOMIC DNA]</scope>
    <source>
        <strain evidence="5">S / ATCC MYA-4624 / DSM 980 / FGSC 10383</strain>
        <strain evidence="3">S mat+</strain>
    </source>
</reference>
<dbReference type="InterPro" id="IPR013087">
    <property type="entry name" value="Znf_C2H2_type"/>
</dbReference>
<name>B2AZB9_PODAN</name>
<gene>
    <name evidence="3" type="ORF">PODANS_3_3190</name>
</gene>
<keyword evidence="5" id="KW-1185">Reference proteome</keyword>
<protein>
    <submittedName>
        <fullName evidence="3">Podospora anserina S mat+ genomic DNA chromosome 3, supercontig 2</fullName>
    </submittedName>
</protein>
<dbReference type="OrthoDB" id="5208775at2759"/>
<feature type="region of interest" description="Disordered" evidence="1">
    <location>
        <begin position="329"/>
        <end position="350"/>
    </location>
</feature>
<accession>B2AZB9</accession>